<gene>
    <name evidence="2" type="ORF">U1T56_18790</name>
</gene>
<evidence type="ECO:0000313" key="3">
    <source>
        <dbReference type="Proteomes" id="UP001375743"/>
    </source>
</evidence>
<dbReference type="Proteomes" id="UP001375743">
    <property type="component" value="Unassembled WGS sequence"/>
</dbReference>
<dbReference type="GO" id="GO:0008270">
    <property type="term" value="F:zinc ion binding"/>
    <property type="evidence" value="ECO:0007669"/>
    <property type="project" value="UniProtKB-KW"/>
</dbReference>
<organism evidence="2 3">
    <name type="scientific">Benzoatithermus flavus</name>
    <dbReference type="NCBI Taxonomy" id="3108223"/>
    <lineage>
        <taxon>Bacteria</taxon>
        <taxon>Pseudomonadati</taxon>
        <taxon>Pseudomonadota</taxon>
        <taxon>Alphaproteobacteria</taxon>
        <taxon>Geminicoccales</taxon>
        <taxon>Geminicoccaceae</taxon>
        <taxon>Benzoatithermus</taxon>
    </lineage>
</organism>
<sequence length="75" mass="8175">MASEEVLLVDDREVIITDAMHVRCDGGNGPLGHPVEYMTLEKEGSVVCKYCGRRYVHVSCPDAEALRGQAQARAA</sequence>
<evidence type="ECO:0000259" key="1">
    <source>
        <dbReference type="Pfam" id="PF10276"/>
    </source>
</evidence>
<feature type="domain" description="Zinc finger CHCC-type" evidence="1">
    <location>
        <begin position="21"/>
        <end position="55"/>
    </location>
</feature>
<reference evidence="2 3" key="1">
    <citation type="submission" date="2024-01" db="EMBL/GenBank/DDBJ databases">
        <title>Multi-omics insights into the function and evolution of sodium benzoate biodegradation pathways in Benzoatithermus flavus gen. nov., sp. nov. from hot spring.</title>
        <authorList>
            <person name="Hu C.-J."/>
            <person name="Li W.-J."/>
        </authorList>
    </citation>
    <scope>NUCLEOTIDE SEQUENCE [LARGE SCALE GENOMIC DNA]</scope>
    <source>
        <strain evidence="2 3">SYSU G07066</strain>
    </source>
</reference>
<dbReference type="PANTHER" id="PTHR13156">
    <property type="entry name" value="NADH-UBIQUINONE OXIDOREDUCTASE 13 KD-A SUBUNIT"/>
    <property type="match status" value="1"/>
</dbReference>
<dbReference type="EMBL" id="JBBLZC010000023">
    <property type="protein sequence ID" value="MEK0085205.1"/>
    <property type="molecule type" value="Genomic_DNA"/>
</dbReference>
<proteinExistence type="predicted"/>
<comment type="caution">
    <text evidence="2">The sequence shown here is derived from an EMBL/GenBank/DDBJ whole genome shotgun (WGS) entry which is preliminary data.</text>
</comment>
<evidence type="ECO:0000313" key="2">
    <source>
        <dbReference type="EMBL" id="MEK0085205.1"/>
    </source>
</evidence>
<keyword evidence="3" id="KW-1185">Reference proteome</keyword>
<dbReference type="Pfam" id="PF10276">
    <property type="entry name" value="zf-CHCC"/>
    <property type="match status" value="1"/>
</dbReference>
<keyword evidence="2" id="KW-0863">Zinc-finger</keyword>
<keyword evidence="2" id="KW-0862">Zinc</keyword>
<keyword evidence="2" id="KW-0479">Metal-binding</keyword>
<dbReference type="RefSeq" id="WP_418161053.1">
    <property type="nucleotide sequence ID" value="NZ_JBBLZC010000023.1"/>
</dbReference>
<accession>A0ABU8XVH9</accession>
<dbReference type="InterPro" id="IPR019401">
    <property type="entry name" value="Znf_CHCC"/>
</dbReference>
<dbReference type="Gene3D" id="2.60.260.40">
    <property type="entry name" value="q5lls5 like domains"/>
    <property type="match status" value="1"/>
</dbReference>
<protein>
    <submittedName>
        <fullName evidence="2">Zinc-finger domain-containing protein</fullName>
    </submittedName>
</protein>
<dbReference type="PANTHER" id="PTHR13156:SF0">
    <property type="entry name" value="NADH DEHYDROGENASE [UBIQUINONE] IRON-SULFUR PROTEIN 6, MITOCHONDRIAL"/>
    <property type="match status" value="1"/>
</dbReference>
<name>A0ABU8XVH9_9PROT</name>